<feature type="signal peptide" evidence="2">
    <location>
        <begin position="1"/>
        <end position="23"/>
    </location>
</feature>
<dbReference type="AlphaFoldDB" id="A0AAV5U2W7"/>
<feature type="chain" id="PRO_5043887735" evidence="2">
    <location>
        <begin position="24"/>
        <end position="316"/>
    </location>
</feature>
<reference evidence="3" key="1">
    <citation type="submission" date="2023-10" db="EMBL/GenBank/DDBJ databases">
        <title>Genome assembly of Pristionchus species.</title>
        <authorList>
            <person name="Yoshida K."/>
            <person name="Sommer R.J."/>
        </authorList>
    </citation>
    <scope>NUCLEOTIDE SEQUENCE</scope>
    <source>
        <strain evidence="3">RS0144</strain>
    </source>
</reference>
<accession>A0AAV5U2W7</accession>
<organism evidence="3 4">
    <name type="scientific">Pristionchus entomophagus</name>
    <dbReference type="NCBI Taxonomy" id="358040"/>
    <lineage>
        <taxon>Eukaryota</taxon>
        <taxon>Metazoa</taxon>
        <taxon>Ecdysozoa</taxon>
        <taxon>Nematoda</taxon>
        <taxon>Chromadorea</taxon>
        <taxon>Rhabditida</taxon>
        <taxon>Rhabditina</taxon>
        <taxon>Diplogasteromorpha</taxon>
        <taxon>Diplogasteroidea</taxon>
        <taxon>Neodiplogasteridae</taxon>
        <taxon>Pristionchus</taxon>
    </lineage>
</organism>
<evidence type="ECO:0000313" key="4">
    <source>
        <dbReference type="Proteomes" id="UP001432027"/>
    </source>
</evidence>
<dbReference type="EMBL" id="BTSX01000005">
    <property type="protein sequence ID" value="GMT00777.1"/>
    <property type="molecule type" value="Genomic_DNA"/>
</dbReference>
<dbReference type="Proteomes" id="UP001432027">
    <property type="component" value="Unassembled WGS sequence"/>
</dbReference>
<comment type="caution">
    <text evidence="3">The sequence shown here is derived from an EMBL/GenBank/DDBJ whole genome shotgun (WGS) entry which is preliminary data.</text>
</comment>
<dbReference type="SUPFAM" id="SSF141739">
    <property type="entry name" value="MFPT repeat-like"/>
    <property type="match status" value="1"/>
</dbReference>
<keyword evidence="2" id="KW-0732">Signal</keyword>
<keyword evidence="4" id="KW-1185">Reference proteome</keyword>
<proteinExistence type="predicted"/>
<sequence length="316" mass="34729">MVLFRLLLLSPPLLLIFSRLVNSLDSTQQLLNSIDSPQDSNDTLMEGSGGEGSGFTPMSPLSLNDDLSSTLTLDRSIESTTSMDIGSLRSRFLSVVDKRATEPTNHKLGNLPIDFLGKMDLRSTNGIAPSALMAMGRPLKKGQGRTENEYVALLTFSNQCHLSLQSSSRRWGRLFLNSSRIPQAEFIDNNRVVDARSSGLPFRSILLPSNAASTYNVGVSWIQGRLVDPLSIVVQTDTRRSYPKITAGVFVNSDYEYLGEADVENRRFTYVENGHVAVVEGNQFDESVFVMTKESCSCSCQSKGGSIFANIKDFFG</sequence>
<feature type="region of interest" description="Disordered" evidence="1">
    <location>
        <begin position="33"/>
        <end position="59"/>
    </location>
</feature>
<evidence type="ECO:0000256" key="2">
    <source>
        <dbReference type="SAM" id="SignalP"/>
    </source>
</evidence>
<evidence type="ECO:0000313" key="3">
    <source>
        <dbReference type="EMBL" id="GMT00777.1"/>
    </source>
</evidence>
<name>A0AAV5U2W7_9BILA</name>
<gene>
    <name evidence="3" type="ORF">PENTCL1PPCAC_22951</name>
</gene>
<feature type="compositionally biased region" description="Polar residues" evidence="1">
    <location>
        <begin position="33"/>
        <end position="43"/>
    </location>
</feature>
<evidence type="ECO:0000256" key="1">
    <source>
        <dbReference type="SAM" id="MobiDB-lite"/>
    </source>
</evidence>
<protein>
    <submittedName>
        <fullName evidence="3">Uncharacterized protein</fullName>
    </submittedName>
</protein>